<feature type="domain" description="Alpha/beta hydrolase fold-3" evidence="2">
    <location>
        <begin position="79"/>
        <end position="295"/>
    </location>
</feature>
<reference evidence="3" key="1">
    <citation type="submission" date="2023-11" db="EMBL/GenBank/DDBJ databases">
        <authorList>
            <person name="Alioto T."/>
            <person name="Alioto T."/>
            <person name="Gomez Garrido J."/>
        </authorList>
    </citation>
    <scope>NUCLEOTIDE SEQUENCE</scope>
</reference>
<evidence type="ECO:0000313" key="4">
    <source>
        <dbReference type="Proteomes" id="UP001296104"/>
    </source>
</evidence>
<gene>
    <name evidence="3" type="ORF">LECACI_7A000687</name>
</gene>
<dbReference type="InterPro" id="IPR013094">
    <property type="entry name" value="AB_hydrolase_3"/>
</dbReference>
<dbReference type="EMBL" id="CAVMBE010000002">
    <property type="protein sequence ID" value="CAK3789826.1"/>
    <property type="molecule type" value="Genomic_DNA"/>
</dbReference>
<proteinExistence type="predicted"/>
<dbReference type="PANTHER" id="PTHR48081">
    <property type="entry name" value="AB HYDROLASE SUPERFAMILY PROTEIN C4A8.06C"/>
    <property type="match status" value="1"/>
</dbReference>
<evidence type="ECO:0000259" key="2">
    <source>
        <dbReference type="Pfam" id="PF07859"/>
    </source>
</evidence>
<dbReference type="SUPFAM" id="SSF53474">
    <property type="entry name" value="alpha/beta-Hydrolases"/>
    <property type="match status" value="1"/>
</dbReference>
<sequence length="321" mass="35497">MPREYAQSWLEWEAASGGRAVLKGTVEEIRAMSDNLSQALLPMLPPFTDKVTVQESEIEGTKVRIYNPKGTSGPLPTAIWTHGGGYMLGDLDTDHHLCGLVSEQTKSVVVNVDYRLAPEAVWPAQLEDCVKVYKWAHRNAPSFSSDPQKFYTIGGSAGGALALQTANQILRDPDPALRSSLKGICALVPSTAHWYSIPSKYASTYTAYSENASGVPIIDRESMEIFFKAVKADPQDPSLFTLLATDIHPSFPPTYFASCEFDPLRDDAFVMEAALRDAGVPTRHDHYKGFPHYFWIIPAVPEGREFIGKLMDGVRWLLGQM</sequence>
<comment type="caution">
    <text evidence="3">The sequence shown here is derived from an EMBL/GenBank/DDBJ whole genome shotgun (WGS) entry which is preliminary data.</text>
</comment>
<dbReference type="Gene3D" id="3.40.50.1820">
    <property type="entry name" value="alpha/beta hydrolase"/>
    <property type="match status" value="1"/>
</dbReference>
<dbReference type="InterPro" id="IPR029058">
    <property type="entry name" value="AB_hydrolase_fold"/>
</dbReference>
<dbReference type="InterPro" id="IPR050300">
    <property type="entry name" value="GDXG_lipolytic_enzyme"/>
</dbReference>
<evidence type="ECO:0000313" key="3">
    <source>
        <dbReference type="EMBL" id="CAK3789826.1"/>
    </source>
</evidence>
<dbReference type="PANTHER" id="PTHR48081:SF8">
    <property type="entry name" value="ALPHA_BETA HYDROLASE FOLD-3 DOMAIN-CONTAINING PROTEIN-RELATED"/>
    <property type="match status" value="1"/>
</dbReference>
<keyword evidence="1" id="KW-0378">Hydrolase</keyword>
<dbReference type="Pfam" id="PF07859">
    <property type="entry name" value="Abhydrolase_3"/>
    <property type="match status" value="1"/>
</dbReference>
<protein>
    <submittedName>
        <fullName evidence="3">Versiconal hemiacetal acetate esterase</fullName>
    </submittedName>
</protein>
<dbReference type="Proteomes" id="UP001296104">
    <property type="component" value="Unassembled WGS sequence"/>
</dbReference>
<dbReference type="AlphaFoldDB" id="A0AAI8YRN2"/>
<keyword evidence="4" id="KW-1185">Reference proteome</keyword>
<dbReference type="GO" id="GO:0016787">
    <property type="term" value="F:hydrolase activity"/>
    <property type="evidence" value="ECO:0007669"/>
    <property type="project" value="UniProtKB-KW"/>
</dbReference>
<organism evidence="3 4">
    <name type="scientific">Lecanosticta acicola</name>
    <dbReference type="NCBI Taxonomy" id="111012"/>
    <lineage>
        <taxon>Eukaryota</taxon>
        <taxon>Fungi</taxon>
        <taxon>Dikarya</taxon>
        <taxon>Ascomycota</taxon>
        <taxon>Pezizomycotina</taxon>
        <taxon>Dothideomycetes</taxon>
        <taxon>Dothideomycetidae</taxon>
        <taxon>Mycosphaerellales</taxon>
        <taxon>Mycosphaerellaceae</taxon>
        <taxon>Lecanosticta</taxon>
    </lineage>
</organism>
<evidence type="ECO:0000256" key="1">
    <source>
        <dbReference type="ARBA" id="ARBA00022801"/>
    </source>
</evidence>
<name>A0AAI8YRN2_9PEZI</name>
<accession>A0AAI8YRN2</accession>